<dbReference type="GO" id="GO:0000150">
    <property type="term" value="F:DNA strand exchange activity"/>
    <property type="evidence" value="ECO:0007669"/>
    <property type="project" value="InterPro"/>
</dbReference>
<dbReference type="KEGG" id="pfaa:MM59RIKEN_08090"/>
<evidence type="ECO:0000256" key="6">
    <source>
        <dbReference type="SAM" id="Coils"/>
    </source>
</evidence>
<dbReference type="InterPro" id="IPR025827">
    <property type="entry name" value="Zn_ribbon_recom_dom"/>
</dbReference>
<dbReference type="InterPro" id="IPR038109">
    <property type="entry name" value="DNA_bind_recomb_sf"/>
</dbReference>
<dbReference type="Pfam" id="PF13408">
    <property type="entry name" value="Zn_ribbon_recom"/>
    <property type="match status" value="1"/>
</dbReference>
<dbReference type="PROSITE" id="PS51736">
    <property type="entry name" value="RECOMBINASES_3"/>
    <property type="match status" value="1"/>
</dbReference>
<dbReference type="InterPro" id="IPR006119">
    <property type="entry name" value="Resolv_N"/>
</dbReference>
<reference evidence="9" key="1">
    <citation type="submission" date="2020-09" db="EMBL/GenBank/DDBJ databases">
        <title>New species isolated from human feces.</title>
        <authorList>
            <person name="Kitahara M."/>
            <person name="Shigeno Y."/>
            <person name="Shime M."/>
            <person name="Matsumoto Y."/>
            <person name="Nakamura S."/>
            <person name="Motooka D."/>
            <person name="Fukuoka S."/>
            <person name="Nishikawa H."/>
            <person name="Benno Y."/>
        </authorList>
    </citation>
    <scope>NUCLEOTIDE SEQUENCE</scope>
    <source>
        <strain evidence="9">MM59</strain>
    </source>
</reference>
<feature type="domain" description="Recombinase" evidence="8">
    <location>
        <begin position="160"/>
        <end position="255"/>
    </location>
</feature>
<dbReference type="GO" id="GO:0003677">
    <property type="term" value="F:DNA binding"/>
    <property type="evidence" value="ECO:0007669"/>
    <property type="project" value="UniProtKB-KW"/>
</dbReference>
<dbReference type="InterPro" id="IPR011109">
    <property type="entry name" value="DNA_bind_recombinase_dom"/>
</dbReference>
<dbReference type="PANTHER" id="PTHR30461:SF23">
    <property type="entry name" value="DNA RECOMBINASE-RELATED"/>
    <property type="match status" value="1"/>
</dbReference>
<evidence type="ECO:0000256" key="3">
    <source>
        <dbReference type="ARBA" id="ARBA00023172"/>
    </source>
</evidence>
<gene>
    <name evidence="9" type="ORF">MM59RIKEN_08090</name>
</gene>
<sequence>MQRAALYIRVSTEEQARHGLSLEDQKNSLTQFSKSHGMKIVGIYEDAGISARKPYKKRPALLKLLDDCRVGKIDLILFIKLDRWFRNVGNYYAVQEILDQYGVSWQATQEDYETTTASGRLKVNIMLSVAQDEADRTSERIKFVFEGKRARLEPLTGNIPFGYKIEGKSFKKDESKEALVNDFFKKYLASGSISKTSEFIREKYGVLMRYHLIDKMLRSTTYYGKYYNMDGMCPAYITKEDHEQIQAMRRKVVRKAKNNRTYLFSGLVVCPECGNRMSARINTKQTYVFYNCNGHYTKQNGCQNRVNLGERKIEEYLLATVDNKFHEYKANFSALKNAEINKRARAEISAAKSKLNKLKDLYLNDIITLEELKADRESLLAKISDLEKAALPEQKQDFESIDRVLIENWKESYDGLNREEKREFWRIIIKEIKIYPDRHIEYSLNV</sequence>
<dbReference type="AlphaFoldDB" id="A0A810Q5V8"/>
<dbReference type="SMART" id="SM00857">
    <property type="entry name" value="Resolvase"/>
    <property type="match status" value="1"/>
</dbReference>
<dbReference type="Proteomes" id="UP000679848">
    <property type="component" value="Chromosome"/>
</dbReference>
<dbReference type="InterPro" id="IPR006118">
    <property type="entry name" value="Recombinase_CS"/>
</dbReference>
<evidence type="ECO:0000259" key="8">
    <source>
        <dbReference type="PROSITE" id="PS51737"/>
    </source>
</evidence>
<evidence type="ECO:0000256" key="4">
    <source>
        <dbReference type="PIRSR" id="PIRSR606118-50"/>
    </source>
</evidence>
<keyword evidence="1" id="KW-0229">DNA integration</keyword>
<dbReference type="Gene3D" id="3.40.50.1390">
    <property type="entry name" value="Resolvase, N-terminal catalytic domain"/>
    <property type="match status" value="1"/>
</dbReference>
<evidence type="ECO:0000256" key="5">
    <source>
        <dbReference type="PROSITE-ProRule" id="PRU10137"/>
    </source>
</evidence>
<dbReference type="RefSeq" id="WP_213542736.1">
    <property type="nucleotide sequence ID" value="NZ_AP023420.1"/>
</dbReference>
<evidence type="ECO:0000259" key="7">
    <source>
        <dbReference type="PROSITE" id="PS51736"/>
    </source>
</evidence>
<feature type="active site" description="O-(5'-phospho-DNA)-serine intermediate" evidence="4 5">
    <location>
        <position position="11"/>
    </location>
</feature>
<organism evidence="9 10">
    <name type="scientific">Pusillibacter faecalis</name>
    <dbReference type="NCBI Taxonomy" id="2714358"/>
    <lineage>
        <taxon>Bacteria</taxon>
        <taxon>Bacillati</taxon>
        <taxon>Bacillota</taxon>
        <taxon>Clostridia</taxon>
        <taxon>Eubacteriales</taxon>
        <taxon>Oscillospiraceae</taxon>
        <taxon>Pusillibacter</taxon>
    </lineage>
</organism>
<evidence type="ECO:0000256" key="1">
    <source>
        <dbReference type="ARBA" id="ARBA00022908"/>
    </source>
</evidence>
<dbReference type="PANTHER" id="PTHR30461">
    <property type="entry name" value="DNA-INVERTASE FROM LAMBDOID PROPHAGE"/>
    <property type="match status" value="1"/>
</dbReference>
<dbReference type="EMBL" id="AP023420">
    <property type="protein sequence ID" value="BCK83490.1"/>
    <property type="molecule type" value="Genomic_DNA"/>
</dbReference>
<proteinExistence type="predicted"/>
<accession>A0A810Q5V8</accession>
<dbReference type="PROSITE" id="PS51737">
    <property type="entry name" value="RECOMBINASE_DNA_BIND"/>
    <property type="match status" value="1"/>
</dbReference>
<evidence type="ECO:0000313" key="10">
    <source>
        <dbReference type="Proteomes" id="UP000679848"/>
    </source>
</evidence>
<dbReference type="SUPFAM" id="SSF53041">
    <property type="entry name" value="Resolvase-like"/>
    <property type="match status" value="1"/>
</dbReference>
<name>A0A810Q5V8_9FIRM</name>
<keyword evidence="3" id="KW-0233">DNA recombination</keyword>
<dbReference type="InterPro" id="IPR050639">
    <property type="entry name" value="SSR_resolvase"/>
</dbReference>
<keyword evidence="6" id="KW-0175">Coiled coil</keyword>
<dbReference type="CDD" id="cd00338">
    <property type="entry name" value="Ser_Recombinase"/>
    <property type="match status" value="1"/>
</dbReference>
<feature type="domain" description="Resolvase/invertase-type recombinase catalytic" evidence="7">
    <location>
        <begin position="3"/>
        <end position="152"/>
    </location>
</feature>
<keyword evidence="2" id="KW-0238">DNA-binding</keyword>
<dbReference type="PROSITE" id="PS00397">
    <property type="entry name" value="RECOMBINASES_1"/>
    <property type="match status" value="1"/>
</dbReference>
<dbReference type="GO" id="GO:0015074">
    <property type="term" value="P:DNA integration"/>
    <property type="evidence" value="ECO:0007669"/>
    <property type="project" value="UniProtKB-KW"/>
</dbReference>
<dbReference type="Pfam" id="PF00239">
    <property type="entry name" value="Resolvase"/>
    <property type="match status" value="1"/>
</dbReference>
<feature type="coiled-coil region" evidence="6">
    <location>
        <begin position="341"/>
        <end position="389"/>
    </location>
</feature>
<dbReference type="Gene3D" id="3.90.1750.20">
    <property type="entry name" value="Putative Large Serine Recombinase, Chain B, Domain 2"/>
    <property type="match status" value="1"/>
</dbReference>
<dbReference type="InterPro" id="IPR036162">
    <property type="entry name" value="Resolvase-like_N_sf"/>
</dbReference>
<protein>
    <submittedName>
        <fullName evidence="9">Integrase</fullName>
    </submittedName>
</protein>
<keyword evidence="10" id="KW-1185">Reference proteome</keyword>
<evidence type="ECO:0000256" key="2">
    <source>
        <dbReference type="ARBA" id="ARBA00023125"/>
    </source>
</evidence>
<evidence type="ECO:0000313" key="9">
    <source>
        <dbReference type="EMBL" id="BCK83490.1"/>
    </source>
</evidence>